<dbReference type="GO" id="GO:0005634">
    <property type="term" value="C:nucleus"/>
    <property type="evidence" value="ECO:0007669"/>
    <property type="project" value="UniProtKB-SubCell"/>
</dbReference>
<feature type="non-terminal residue" evidence="6">
    <location>
        <position position="1"/>
    </location>
</feature>
<dbReference type="SUPFAM" id="SSF48371">
    <property type="entry name" value="ARM repeat"/>
    <property type="match status" value="1"/>
</dbReference>
<keyword evidence="4" id="KW-0677">Repeat</keyword>
<dbReference type="InterPro" id="IPR011989">
    <property type="entry name" value="ARM-like"/>
</dbReference>
<gene>
    <name evidence="6" type="ORF">BGZ65_000504</name>
</gene>
<sequence>LRDIITSRDDKDPQLKTQAVIVLGSFAYGHESNILELINSGVVEPLLNCLSPNGDPKLTEAAARTLNAIFASPKVSRQELFK</sequence>
<reference evidence="6" key="1">
    <citation type="journal article" date="2020" name="Fungal Divers.">
        <title>Resolving the Mortierellaceae phylogeny through synthesis of multi-gene phylogenetics and phylogenomics.</title>
        <authorList>
            <person name="Vandepol N."/>
            <person name="Liber J."/>
            <person name="Desiro A."/>
            <person name="Na H."/>
            <person name="Kennedy M."/>
            <person name="Barry K."/>
            <person name="Grigoriev I.V."/>
            <person name="Miller A.N."/>
            <person name="O'Donnell K."/>
            <person name="Stajich J.E."/>
            <person name="Bonito G."/>
        </authorList>
    </citation>
    <scope>NUCLEOTIDE SEQUENCE</scope>
    <source>
        <strain evidence="6">MES-2147</strain>
    </source>
</reference>
<dbReference type="Gene3D" id="1.25.10.10">
    <property type="entry name" value="Leucine-rich Repeat Variant"/>
    <property type="match status" value="1"/>
</dbReference>
<dbReference type="EMBL" id="JAAAHW010008950">
    <property type="protein sequence ID" value="KAF9943671.1"/>
    <property type="molecule type" value="Genomic_DNA"/>
</dbReference>
<name>A0A9P6LUV5_9FUNG</name>
<dbReference type="PANTHER" id="PTHR15651:SF7">
    <property type="entry name" value="ARMADILLO REPEAT-CONTAINING PROTEIN 8"/>
    <property type="match status" value="1"/>
</dbReference>
<dbReference type="GO" id="GO:0043161">
    <property type="term" value="P:proteasome-mediated ubiquitin-dependent protein catabolic process"/>
    <property type="evidence" value="ECO:0007669"/>
    <property type="project" value="TreeGrafter"/>
</dbReference>
<comment type="caution">
    <text evidence="6">The sequence shown here is derived from an EMBL/GenBank/DDBJ whole genome shotgun (WGS) entry which is preliminary data.</text>
</comment>
<evidence type="ECO:0000313" key="7">
    <source>
        <dbReference type="Proteomes" id="UP000749646"/>
    </source>
</evidence>
<evidence type="ECO:0000256" key="4">
    <source>
        <dbReference type="ARBA" id="ARBA00022737"/>
    </source>
</evidence>
<evidence type="ECO:0000256" key="3">
    <source>
        <dbReference type="ARBA" id="ARBA00022490"/>
    </source>
</evidence>
<keyword evidence="3" id="KW-0963">Cytoplasm</keyword>
<evidence type="ECO:0000256" key="2">
    <source>
        <dbReference type="ARBA" id="ARBA00004496"/>
    </source>
</evidence>
<keyword evidence="7" id="KW-1185">Reference proteome</keyword>
<proteinExistence type="predicted"/>
<dbReference type="InterPro" id="IPR000225">
    <property type="entry name" value="Armadillo"/>
</dbReference>
<dbReference type="Proteomes" id="UP000749646">
    <property type="component" value="Unassembled WGS sequence"/>
</dbReference>
<dbReference type="GO" id="GO:0034657">
    <property type="term" value="C:GID complex"/>
    <property type="evidence" value="ECO:0007669"/>
    <property type="project" value="TreeGrafter"/>
</dbReference>
<keyword evidence="5" id="KW-0539">Nucleus</keyword>
<dbReference type="AlphaFoldDB" id="A0A9P6LUV5"/>
<dbReference type="PANTHER" id="PTHR15651">
    <property type="entry name" value="ARMADILLO REPEAT-CONTAINING PROTEIN 8"/>
    <property type="match status" value="1"/>
</dbReference>
<comment type="subcellular location">
    <subcellularLocation>
        <location evidence="2">Cytoplasm</location>
    </subcellularLocation>
    <subcellularLocation>
        <location evidence="1">Nucleus</location>
    </subcellularLocation>
</comment>
<dbReference type="InterPro" id="IPR038739">
    <property type="entry name" value="ARMC8/Vid28"/>
</dbReference>
<organism evidence="6 7">
    <name type="scientific">Modicella reniformis</name>
    <dbReference type="NCBI Taxonomy" id="1440133"/>
    <lineage>
        <taxon>Eukaryota</taxon>
        <taxon>Fungi</taxon>
        <taxon>Fungi incertae sedis</taxon>
        <taxon>Mucoromycota</taxon>
        <taxon>Mortierellomycotina</taxon>
        <taxon>Mortierellomycetes</taxon>
        <taxon>Mortierellales</taxon>
        <taxon>Mortierellaceae</taxon>
        <taxon>Modicella</taxon>
    </lineage>
</organism>
<evidence type="ECO:0000256" key="5">
    <source>
        <dbReference type="ARBA" id="ARBA00023242"/>
    </source>
</evidence>
<evidence type="ECO:0000256" key="1">
    <source>
        <dbReference type="ARBA" id="ARBA00004123"/>
    </source>
</evidence>
<feature type="non-terminal residue" evidence="6">
    <location>
        <position position="82"/>
    </location>
</feature>
<dbReference type="Pfam" id="PF00514">
    <property type="entry name" value="Arm"/>
    <property type="match status" value="1"/>
</dbReference>
<dbReference type="OrthoDB" id="5559898at2759"/>
<dbReference type="SMART" id="SM00185">
    <property type="entry name" value="ARM"/>
    <property type="match status" value="1"/>
</dbReference>
<accession>A0A9P6LUV5</accession>
<dbReference type="GO" id="GO:0005737">
    <property type="term" value="C:cytoplasm"/>
    <property type="evidence" value="ECO:0007669"/>
    <property type="project" value="UniProtKB-SubCell"/>
</dbReference>
<protein>
    <submittedName>
        <fullName evidence="6">Uncharacterized protein</fullName>
    </submittedName>
</protein>
<dbReference type="InterPro" id="IPR016024">
    <property type="entry name" value="ARM-type_fold"/>
</dbReference>
<evidence type="ECO:0000313" key="6">
    <source>
        <dbReference type="EMBL" id="KAF9943671.1"/>
    </source>
</evidence>